<accession>A0A9P6CZG9</accession>
<comment type="caution">
    <text evidence="6">The sequence shown here is derived from an EMBL/GenBank/DDBJ whole genome shotgun (WGS) entry which is preliminary data.</text>
</comment>
<protein>
    <recommendedName>
        <fullName evidence="5">MYND-type domain-containing protein</fullName>
    </recommendedName>
</protein>
<proteinExistence type="predicted"/>
<evidence type="ECO:0000256" key="2">
    <source>
        <dbReference type="ARBA" id="ARBA00022771"/>
    </source>
</evidence>
<evidence type="ECO:0000313" key="7">
    <source>
        <dbReference type="Proteomes" id="UP000807469"/>
    </source>
</evidence>
<evidence type="ECO:0000313" key="6">
    <source>
        <dbReference type="EMBL" id="KAF9477653.1"/>
    </source>
</evidence>
<feature type="domain" description="MYND-type" evidence="5">
    <location>
        <begin position="400"/>
        <end position="446"/>
    </location>
</feature>
<gene>
    <name evidence="6" type="ORF">BDN70DRAFT_946378</name>
</gene>
<reference evidence="6" key="1">
    <citation type="submission" date="2020-11" db="EMBL/GenBank/DDBJ databases">
        <authorList>
            <consortium name="DOE Joint Genome Institute"/>
            <person name="Ahrendt S."/>
            <person name="Riley R."/>
            <person name="Andreopoulos W."/>
            <person name="Labutti K."/>
            <person name="Pangilinan J."/>
            <person name="Ruiz-Duenas F.J."/>
            <person name="Barrasa J.M."/>
            <person name="Sanchez-Garcia M."/>
            <person name="Camarero S."/>
            <person name="Miyauchi S."/>
            <person name="Serrano A."/>
            <person name="Linde D."/>
            <person name="Babiker R."/>
            <person name="Drula E."/>
            <person name="Ayuso-Fernandez I."/>
            <person name="Pacheco R."/>
            <person name="Padilla G."/>
            <person name="Ferreira P."/>
            <person name="Barriuso J."/>
            <person name="Kellner H."/>
            <person name="Castanera R."/>
            <person name="Alfaro M."/>
            <person name="Ramirez L."/>
            <person name="Pisabarro A.G."/>
            <person name="Kuo A."/>
            <person name="Tritt A."/>
            <person name="Lipzen A."/>
            <person name="He G."/>
            <person name="Yan M."/>
            <person name="Ng V."/>
            <person name="Cullen D."/>
            <person name="Martin F."/>
            <person name="Rosso M.-N."/>
            <person name="Henrissat B."/>
            <person name="Hibbett D."/>
            <person name="Martinez A.T."/>
            <person name="Grigoriev I.V."/>
        </authorList>
    </citation>
    <scope>NUCLEOTIDE SEQUENCE</scope>
    <source>
        <strain evidence="6">CIRM-BRFM 674</strain>
    </source>
</reference>
<sequence>MALVLSNSNPLCDFVANAKGSHVCARCALGALGKGIDQGLAAQDSKVFWCKMAEDLDFWNSQMRYMFSVRTEEQLKHLLDDLNRCSCRLRDRSMLEYHRLGRREEEQIASKYGMDTLPSSTVYFIFMFSCLGSLLGGNTNFKSVAKRTTRRWPTCPEDLIPFGPKNLVDSLVLWSKFIPELDIFSIATILIELCGSLLAPHAIKSPLTHHAIDAAYKLFDRTLSTLRLRSDNKRKKMGDVFSFQSGVFREYFKSFYEAQTVDKQAVMLDGYELKAVQIFSLLAYAADDPRLPLTNREGIVAELASQGYRIYRFIGLYNDPIPPVLFHPLICDEDAAAYARSFFRESPLPLSFFGTEGRLPSVHTEVTKPNAEYEATMYGPQARRAIDYLCLKRLKLECSARDCPNSIHQTGRTFQRCAGCSIASYCSKTCQANDWHGEVFPHKKMCTILRKARDKAGVELLFGNISPLTHEGMHDFVALVIDKWFPEPGHISLIEIEAIVAWASYKRYTPTLPDKRECEPGFPDYEKKLAEMSVRDGAAKPKSFPSKLQSTHEYQNLHENLAYVAEHFC</sequence>
<keyword evidence="2 4" id="KW-0863">Zinc-finger</keyword>
<dbReference type="OrthoDB" id="3039696at2759"/>
<keyword evidence="3" id="KW-0862">Zinc</keyword>
<dbReference type="Gene3D" id="6.10.140.2220">
    <property type="match status" value="1"/>
</dbReference>
<evidence type="ECO:0000256" key="3">
    <source>
        <dbReference type="ARBA" id="ARBA00022833"/>
    </source>
</evidence>
<dbReference type="Proteomes" id="UP000807469">
    <property type="component" value="Unassembled WGS sequence"/>
</dbReference>
<organism evidence="6 7">
    <name type="scientific">Pholiota conissans</name>
    <dbReference type="NCBI Taxonomy" id="109636"/>
    <lineage>
        <taxon>Eukaryota</taxon>
        <taxon>Fungi</taxon>
        <taxon>Dikarya</taxon>
        <taxon>Basidiomycota</taxon>
        <taxon>Agaricomycotina</taxon>
        <taxon>Agaricomycetes</taxon>
        <taxon>Agaricomycetidae</taxon>
        <taxon>Agaricales</taxon>
        <taxon>Agaricineae</taxon>
        <taxon>Strophariaceae</taxon>
        <taxon>Pholiota</taxon>
    </lineage>
</organism>
<keyword evidence="1" id="KW-0479">Metal-binding</keyword>
<evidence type="ECO:0000259" key="5">
    <source>
        <dbReference type="PROSITE" id="PS50865"/>
    </source>
</evidence>
<dbReference type="SUPFAM" id="SSF144232">
    <property type="entry name" value="HIT/MYND zinc finger-like"/>
    <property type="match status" value="1"/>
</dbReference>
<name>A0A9P6CZG9_9AGAR</name>
<evidence type="ECO:0000256" key="1">
    <source>
        <dbReference type="ARBA" id="ARBA00022723"/>
    </source>
</evidence>
<dbReference type="AlphaFoldDB" id="A0A9P6CZG9"/>
<keyword evidence="7" id="KW-1185">Reference proteome</keyword>
<dbReference type="GO" id="GO:0008270">
    <property type="term" value="F:zinc ion binding"/>
    <property type="evidence" value="ECO:0007669"/>
    <property type="project" value="UniProtKB-KW"/>
</dbReference>
<dbReference type="PROSITE" id="PS50865">
    <property type="entry name" value="ZF_MYND_2"/>
    <property type="match status" value="1"/>
</dbReference>
<dbReference type="InterPro" id="IPR002893">
    <property type="entry name" value="Znf_MYND"/>
</dbReference>
<evidence type="ECO:0000256" key="4">
    <source>
        <dbReference type="PROSITE-ProRule" id="PRU00134"/>
    </source>
</evidence>
<dbReference type="EMBL" id="MU155254">
    <property type="protein sequence ID" value="KAF9477653.1"/>
    <property type="molecule type" value="Genomic_DNA"/>
</dbReference>
<dbReference type="Pfam" id="PF01753">
    <property type="entry name" value="zf-MYND"/>
    <property type="match status" value="1"/>
</dbReference>